<dbReference type="Proteomes" id="UP000199445">
    <property type="component" value="Unassembled WGS sequence"/>
</dbReference>
<evidence type="ECO:0000313" key="2">
    <source>
        <dbReference type="EMBL" id="SFK01917.1"/>
    </source>
</evidence>
<organism evidence="2 3">
    <name type="scientific">Marinobacter persicus</name>
    <dbReference type="NCBI Taxonomy" id="930118"/>
    <lineage>
        <taxon>Bacteria</taxon>
        <taxon>Pseudomonadati</taxon>
        <taxon>Pseudomonadota</taxon>
        <taxon>Gammaproteobacteria</taxon>
        <taxon>Pseudomonadales</taxon>
        <taxon>Marinobacteraceae</taxon>
        <taxon>Marinobacter</taxon>
    </lineage>
</organism>
<keyword evidence="1" id="KW-0472">Membrane</keyword>
<keyword evidence="1" id="KW-1133">Transmembrane helix</keyword>
<name>A0A1I3W5I2_9GAMM</name>
<reference evidence="2 3" key="1">
    <citation type="submission" date="2016-10" db="EMBL/GenBank/DDBJ databases">
        <authorList>
            <person name="de Groot N.N."/>
        </authorList>
    </citation>
    <scope>NUCLEOTIDE SEQUENCE [LARGE SCALE GENOMIC DNA]</scope>
    <source>
        <strain evidence="2 3">IBRC-M 10445</strain>
    </source>
</reference>
<sequence>MDLEFLDRIVSSVEEGNILVSVIIVVVAIIFNYKKIADYLEERKRAKIVKISEALSCEHVDGLTKEHLKEELATEHFKIATGLRLEKEFREAIISLHKKTKGNLGFFHFKRALTHLEYKDSELKIKLTWFDQAGFLFNLVFGCVLALLGLLTLIVPAQIDEISIVQFFMFVGLGAFFFSIAVMMLVQTFPVRSAKFIKEEMQSLHNQ</sequence>
<keyword evidence="3" id="KW-1185">Reference proteome</keyword>
<dbReference type="RefSeq" id="WP_091705377.1">
    <property type="nucleotide sequence ID" value="NZ_BMYN01000005.1"/>
</dbReference>
<feature type="transmembrane region" description="Helical" evidence="1">
    <location>
        <begin position="167"/>
        <end position="186"/>
    </location>
</feature>
<protein>
    <submittedName>
        <fullName evidence="2">Uncharacterized protein</fullName>
    </submittedName>
</protein>
<feature type="transmembrane region" description="Helical" evidence="1">
    <location>
        <begin position="16"/>
        <end position="33"/>
    </location>
</feature>
<dbReference type="AlphaFoldDB" id="A0A1I3W5I2"/>
<feature type="transmembrane region" description="Helical" evidence="1">
    <location>
        <begin position="133"/>
        <end position="155"/>
    </location>
</feature>
<accession>A0A1I3W5I2</accession>
<keyword evidence="1" id="KW-0812">Transmembrane</keyword>
<gene>
    <name evidence="2" type="ORF">SAMN05216429_1097</name>
</gene>
<evidence type="ECO:0000256" key="1">
    <source>
        <dbReference type="SAM" id="Phobius"/>
    </source>
</evidence>
<dbReference type="OrthoDB" id="7064373at2"/>
<evidence type="ECO:0000313" key="3">
    <source>
        <dbReference type="Proteomes" id="UP000199445"/>
    </source>
</evidence>
<proteinExistence type="predicted"/>
<dbReference type="EMBL" id="FOSC01000009">
    <property type="protein sequence ID" value="SFK01917.1"/>
    <property type="molecule type" value="Genomic_DNA"/>
</dbReference>